<keyword evidence="3" id="KW-0812">Transmembrane</keyword>
<comment type="similarity">
    <text evidence="2">Belongs to the TMEM86 family.</text>
</comment>
<protein>
    <submittedName>
        <fullName evidence="6">Membrane protein YhhN</fullName>
    </submittedName>
</protein>
<gene>
    <name evidence="6" type="ORF">JOE61_003501</name>
</gene>
<comment type="subcellular location">
    <subcellularLocation>
        <location evidence="1">Membrane</location>
        <topology evidence="1">Multi-pass membrane protein</topology>
    </subcellularLocation>
</comment>
<evidence type="ECO:0000256" key="5">
    <source>
        <dbReference type="ARBA" id="ARBA00023136"/>
    </source>
</evidence>
<dbReference type="Pfam" id="PF07947">
    <property type="entry name" value="YhhN"/>
    <property type="match status" value="1"/>
</dbReference>
<comment type="caution">
    <text evidence="6">The sequence shown here is derived from an EMBL/GenBank/DDBJ whole genome shotgun (WGS) entry which is preliminary data.</text>
</comment>
<evidence type="ECO:0000256" key="1">
    <source>
        <dbReference type="ARBA" id="ARBA00004141"/>
    </source>
</evidence>
<evidence type="ECO:0000313" key="6">
    <source>
        <dbReference type="EMBL" id="MBM7509687.1"/>
    </source>
</evidence>
<evidence type="ECO:0000256" key="2">
    <source>
        <dbReference type="ARBA" id="ARBA00007375"/>
    </source>
</evidence>
<keyword evidence="7" id="KW-1185">Reference proteome</keyword>
<evidence type="ECO:0000256" key="3">
    <source>
        <dbReference type="ARBA" id="ARBA00022692"/>
    </source>
</evidence>
<dbReference type="RefSeq" id="WP_193667633.1">
    <property type="nucleotide sequence ID" value="NZ_JACDTV010000002.1"/>
</dbReference>
<name>A0ABS2MEY5_9ACTN</name>
<accession>A0ABS2MEY5</accession>
<keyword evidence="4" id="KW-1133">Transmembrane helix</keyword>
<proteinExistence type="inferred from homology"/>
<dbReference type="PANTHER" id="PTHR31885:SF6">
    <property type="entry name" value="GH04784P"/>
    <property type="match status" value="1"/>
</dbReference>
<organism evidence="6 7">
    <name type="scientific">Nocardioides salarius</name>
    <dbReference type="NCBI Taxonomy" id="374513"/>
    <lineage>
        <taxon>Bacteria</taxon>
        <taxon>Bacillati</taxon>
        <taxon>Actinomycetota</taxon>
        <taxon>Actinomycetes</taxon>
        <taxon>Propionibacteriales</taxon>
        <taxon>Nocardioidaceae</taxon>
        <taxon>Nocardioides</taxon>
    </lineage>
</organism>
<sequence length="234" mass="23847">MALVPSRTTSRRLRSAYVAVAALDTLLAGTAGRRAHRARTVTKPLLMPVLAASLATDPRATGSPLRTTTLAAQAGGWGGDVLLLGAAPERFMAGAGSFALGHAAYIGGFRSRRGAPRWPAPAALGLLWGLTAPPLALAAARQDRRLGATIAAYSAVLTSMAATSTQVGPSVGAAARRRTMAGAGLFLLSDAIIGLRELWLTDPPQRLESAVMLTYAAAQLLLAEGAALAGDGTG</sequence>
<dbReference type="PANTHER" id="PTHR31885">
    <property type="entry name" value="GH04784P"/>
    <property type="match status" value="1"/>
</dbReference>
<dbReference type="Proteomes" id="UP000732378">
    <property type="component" value="Unassembled WGS sequence"/>
</dbReference>
<evidence type="ECO:0000256" key="4">
    <source>
        <dbReference type="ARBA" id="ARBA00022989"/>
    </source>
</evidence>
<keyword evidence="5" id="KW-0472">Membrane</keyword>
<dbReference type="EMBL" id="JAFBBZ010000001">
    <property type="protein sequence ID" value="MBM7509687.1"/>
    <property type="molecule type" value="Genomic_DNA"/>
</dbReference>
<dbReference type="InterPro" id="IPR012506">
    <property type="entry name" value="TMEM86B-like"/>
</dbReference>
<evidence type="ECO:0000313" key="7">
    <source>
        <dbReference type="Proteomes" id="UP000732378"/>
    </source>
</evidence>
<reference evidence="6 7" key="1">
    <citation type="submission" date="2021-01" db="EMBL/GenBank/DDBJ databases">
        <title>Sequencing the genomes of 1000 actinobacteria strains.</title>
        <authorList>
            <person name="Klenk H.-P."/>
        </authorList>
    </citation>
    <scope>NUCLEOTIDE SEQUENCE [LARGE SCALE GENOMIC DNA]</scope>
    <source>
        <strain evidence="6 7">DSM 18239</strain>
    </source>
</reference>